<dbReference type="EMBL" id="JBHSWI010000001">
    <property type="protein sequence ID" value="MFC6646903.1"/>
    <property type="molecule type" value="Genomic_DNA"/>
</dbReference>
<dbReference type="SUPFAM" id="SSF51445">
    <property type="entry name" value="(Trans)glycosidases"/>
    <property type="match status" value="1"/>
</dbReference>
<comment type="caution">
    <text evidence="2">The sequence shown here is derived from an EMBL/GenBank/DDBJ whole genome shotgun (WGS) entry which is preliminary data.</text>
</comment>
<name>A0ABW1ZDG0_9BACT</name>
<gene>
    <name evidence="2" type="ORF">ACFQBQ_15220</name>
</gene>
<organism evidence="2 3">
    <name type="scientific">Granulicella cerasi</name>
    <dbReference type="NCBI Taxonomy" id="741063"/>
    <lineage>
        <taxon>Bacteria</taxon>
        <taxon>Pseudomonadati</taxon>
        <taxon>Acidobacteriota</taxon>
        <taxon>Terriglobia</taxon>
        <taxon>Terriglobales</taxon>
        <taxon>Acidobacteriaceae</taxon>
        <taxon>Granulicella</taxon>
    </lineage>
</organism>
<proteinExistence type="predicted"/>
<dbReference type="Proteomes" id="UP001596391">
    <property type="component" value="Unassembled WGS sequence"/>
</dbReference>
<accession>A0ABW1ZDG0</accession>
<evidence type="ECO:0000313" key="2">
    <source>
        <dbReference type="EMBL" id="MFC6646903.1"/>
    </source>
</evidence>
<keyword evidence="3" id="KW-1185">Reference proteome</keyword>
<evidence type="ECO:0000313" key="3">
    <source>
        <dbReference type="Proteomes" id="UP001596391"/>
    </source>
</evidence>
<dbReference type="RefSeq" id="WP_263371159.1">
    <property type="nucleotide sequence ID" value="NZ_JAGSYD010000002.1"/>
</dbReference>
<feature type="chain" id="PRO_5045771641" evidence="1">
    <location>
        <begin position="21"/>
        <end position="377"/>
    </location>
</feature>
<reference evidence="3" key="1">
    <citation type="journal article" date="2019" name="Int. J. Syst. Evol. Microbiol.">
        <title>The Global Catalogue of Microorganisms (GCM) 10K type strain sequencing project: providing services to taxonomists for standard genome sequencing and annotation.</title>
        <authorList>
            <consortium name="The Broad Institute Genomics Platform"/>
            <consortium name="The Broad Institute Genome Sequencing Center for Infectious Disease"/>
            <person name="Wu L."/>
            <person name="Ma J."/>
        </authorList>
    </citation>
    <scope>NUCLEOTIDE SEQUENCE [LARGE SCALE GENOMIC DNA]</scope>
    <source>
        <strain evidence="3">CGMCC 1.16026</strain>
    </source>
</reference>
<dbReference type="InterPro" id="IPR017853">
    <property type="entry name" value="GH"/>
</dbReference>
<dbReference type="Gene3D" id="3.20.20.80">
    <property type="entry name" value="Glycosidases"/>
    <property type="match status" value="1"/>
</dbReference>
<evidence type="ECO:0000256" key="1">
    <source>
        <dbReference type="SAM" id="SignalP"/>
    </source>
</evidence>
<sequence>MKRILFALALWFAMSYAASANTPRGRWTEAQAWTYMRSQPWPLGSNFLPSNAINQLEMFQADTFDPAEIDREFGWAESAGMTTMRIFLHDLLWQQDAEGLKKRLDTVLTLSAKHHIKPVLVLFDSCWDPAPKLGPQHPPIPGIHNSGWVQSPGIALADESNRPRFEAYVKGIVGAFASDNRILAWDVWNEPDNPGGGKYKNNLKHKTALMDAMLPMVFSWARSQGPIQPLTSGVWTREDWSNPKEWSKTEKIQLTESDIISFHDYSWPERFESRIEQLEKLHRPLLCTEYMARGTGSTIDNDIPIAMAHHVGMINWGLVQGKMGTYIPWDSWDVPYANREPTVWFHDLYYPDGKPYREHEIEILQKASKTMQSDAAR</sequence>
<feature type="signal peptide" evidence="1">
    <location>
        <begin position="1"/>
        <end position="20"/>
    </location>
</feature>
<protein>
    <submittedName>
        <fullName evidence="2">Cellulase family glycosylhydrolase</fullName>
    </submittedName>
</protein>
<keyword evidence="1" id="KW-0732">Signal</keyword>